<dbReference type="PROSITE" id="PS00868">
    <property type="entry name" value="CYS_MET_METAB_PP"/>
    <property type="match status" value="1"/>
</dbReference>
<evidence type="ECO:0000256" key="4">
    <source>
        <dbReference type="PIRSR" id="PIRSR001434-2"/>
    </source>
</evidence>
<feature type="modified residue" description="N6-(pyridoxal phosphate)lysine" evidence="3 4">
    <location>
        <position position="206"/>
    </location>
</feature>
<protein>
    <recommendedName>
        <fullName evidence="3">O-succinylhomoserine sulfhydrylase</fullName>
        <shortName evidence="3">OSH sulfhydrylase</shortName>
        <shortName evidence="3">OSHS sulfhydrylase</shortName>
        <ecNumber evidence="3">2.5.1.-</ecNumber>
    </recommendedName>
</protein>
<dbReference type="InterPro" id="IPR000277">
    <property type="entry name" value="Cys/Met-Metab_PyrdxlP-dep_enz"/>
</dbReference>
<dbReference type="GO" id="GO:0005737">
    <property type="term" value="C:cytoplasm"/>
    <property type="evidence" value="ECO:0007669"/>
    <property type="project" value="TreeGrafter"/>
</dbReference>
<dbReference type="SUPFAM" id="SSF53383">
    <property type="entry name" value="PLP-dependent transferases"/>
    <property type="match status" value="1"/>
</dbReference>
<dbReference type="HAMAP" id="MF_02056">
    <property type="entry name" value="MetZ"/>
    <property type="match status" value="1"/>
</dbReference>
<dbReference type="PANTHER" id="PTHR11808">
    <property type="entry name" value="TRANS-SULFURATION ENZYME FAMILY MEMBER"/>
    <property type="match status" value="1"/>
</dbReference>
<dbReference type="EMBL" id="CP061081">
    <property type="protein sequence ID" value="QNT07817.1"/>
    <property type="molecule type" value="Genomic_DNA"/>
</dbReference>
<dbReference type="Pfam" id="PF01053">
    <property type="entry name" value="Cys_Met_Meta_PP"/>
    <property type="match status" value="1"/>
</dbReference>
<gene>
    <name evidence="3" type="primary">metZ</name>
    <name evidence="6" type="ORF">IBG28_09570</name>
</gene>
<keyword evidence="2 3" id="KW-0663">Pyridoxal phosphate</keyword>
<dbReference type="GO" id="GO:0071268">
    <property type="term" value="P:homocysteine biosynthetic process"/>
    <property type="evidence" value="ECO:0007669"/>
    <property type="project" value="InterPro"/>
</dbReference>
<dbReference type="CDD" id="cd00614">
    <property type="entry name" value="CGS_like"/>
    <property type="match status" value="1"/>
</dbReference>
<evidence type="ECO:0000313" key="6">
    <source>
        <dbReference type="EMBL" id="QNT07817.1"/>
    </source>
</evidence>
<comment type="catalytic activity">
    <reaction evidence="3">
        <text>O-succinyl-L-homoserine + hydrogen sulfide = L-homocysteine + succinate</text>
        <dbReference type="Rhea" id="RHEA:27826"/>
        <dbReference type="ChEBI" id="CHEBI:29919"/>
        <dbReference type="ChEBI" id="CHEBI:30031"/>
        <dbReference type="ChEBI" id="CHEBI:57661"/>
        <dbReference type="ChEBI" id="CHEBI:58199"/>
    </reaction>
</comment>
<dbReference type="NCBIfam" id="NF006003">
    <property type="entry name" value="PRK08133.1"/>
    <property type="match status" value="1"/>
</dbReference>
<keyword evidence="3" id="KW-0808">Transferase</keyword>
<dbReference type="Gene3D" id="3.40.640.10">
    <property type="entry name" value="Type I PLP-dependent aspartate aminotransferase-like (Major domain)"/>
    <property type="match status" value="1"/>
</dbReference>
<dbReference type="KEGG" id="mard:IBG28_09570"/>
<dbReference type="GO" id="GO:0030170">
    <property type="term" value="F:pyridoxal phosphate binding"/>
    <property type="evidence" value="ECO:0007669"/>
    <property type="project" value="UniProtKB-UniRule"/>
</dbReference>
<dbReference type="Proteomes" id="UP000516370">
    <property type="component" value="Chromosome"/>
</dbReference>
<dbReference type="GO" id="GO:0071266">
    <property type="term" value="P:'de novo' L-methionine biosynthetic process"/>
    <property type="evidence" value="ECO:0007669"/>
    <property type="project" value="UniProtKB-UniRule"/>
</dbReference>
<sequence length="391" mass="42144">MADYKDATNAIRAGIRQTQEQENSEAIFMTSSFAYGSAEEAAGKFSGEEEGNVYSRFTNPTVELFEKRLATLEKGEAAIATSSGMAALMTLAYSLLSAGDRVVCSRNIFGSTVKFFNTYTTKFGVEVVYVDATDYAAWEEAINENTRFCYFETPSNPLYEVVDVARVAELAHAKGALLCVDTVLATPALQNPLTQGADIVMQSATKFIDGQGRCLGGALIASQEIVDVFTAFMRSAGPCMSPFNAWVLLNGLETLSLRMAAHSANALKLATYLEAHPKVIKVNYGGLPNHKYHELAKKQQKDFGGLLSFEVEGGRKAAWSVINATKLMSITGNLGDTKTLVTHPATTTHGRLTDEEKAKAGIAEGLIRVSVGLEDIDDIIADVEAALAQLF</sequence>
<evidence type="ECO:0000256" key="5">
    <source>
        <dbReference type="RuleBase" id="RU362118"/>
    </source>
</evidence>
<dbReference type="Gene3D" id="3.90.1150.10">
    <property type="entry name" value="Aspartate Aminotransferase, domain 1"/>
    <property type="match status" value="1"/>
</dbReference>
<dbReference type="InterPro" id="IPR054542">
    <property type="entry name" value="Cys_met_metab_PP"/>
</dbReference>
<comment type="cofactor">
    <cofactor evidence="1 3 5">
        <name>pyridoxal 5'-phosphate</name>
        <dbReference type="ChEBI" id="CHEBI:597326"/>
    </cofactor>
</comment>
<comment type="subunit">
    <text evidence="3">Homotetramer.</text>
</comment>
<dbReference type="InterPro" id="IPR006234">
    <property type="entry name" value="O-succ-hSer_sulfhydrylase"/>
</dbReference>
<dbReference type="NCBIfam" id="TIGR01325">
    <property type="entry name" value="O_suc_HS_sulf"/>
    <property type="match status" value="1"/>
</dbReference>
<dbReference type="FunFam" id="3.90.1150.10:FF:000033">
    <property type="entry name" value="Cystathionine gamma-synthase"/>
    <property type="match status" value="1"/>
</dbReference>
<dbReference type="PANTHER" id="PTHR11808:SF80">
    <property type="entry name" value="CYSTATHIONINE GAMMA-LYASE"/>
    <property type="match status" value="1"/>
</dbReference>
<dbReference type="GO" id="GO:0019346">
    <property type="term" value="P:transsulfuration"/>
    <property type="evidence" value="ECO:0007669"/>
    <property type="project" value="InterPro"/>
</dbReference>
<dbReference type="FunFam" id="3.40.640.10:FF:000046">
    <property type="entry name" value="Cystathionine gamma-lyase"/>
    <property type="match status" value="1"/>
</dbReference>
<dbReference type="InterPro" id="IPR015421">
    <property type="entry name" value="PyrdxlP-dep_Trfase_major"/>
</dbReference>
<comment type="similarity">
    <text evidence="3">Belongs to the trans-sulfuration enzymes family. MetZ subfamily.</text>
</comment>
<keyword evidence="3" id="KW-0486">Methionine biosynthesis</keyword>
<proteinExistence type="inferred from homology"/>
<dbReference type="InterPro" id="IPR015424">
    <property type="entry name" value="PyrdxlP-dep_Trfase"/>
</dbReference>
<organism evidence="6 7">
    <name type="scientific">Marinomonas arctica</name>
    <dbReference type="NCBI Taxonomy" id="383750"/>
    <lineage>
        <taxon>Bacteria</taxon>
        <taxon>Pseudomonadati</taxon>
        <taxon>Pseudomonadota</taxon>
        <taxon>Gammaproteobacteria</taxon>
        <taxon>Oceanospirillales</taxon>
        <taxon>Oceanospirillaceae</taxon>
        <taxon>Marinomonas</taxon>
    </lineage>
</organism>
<dbReference type="OrthoDB" id="9805807at2"/>
<evidence type="ECO:0000313" key="7">
    <source>
        <dbReference type="Proteomes" id="UP000516370"/>
    </source>
</evidence>
<dbReference type="GO" id="GO:0016765">
    <property type="term" value="F:transferase activity, transferring alkyl or aryl (other than methyl) groups"/>
    <property type="evidence" value="ECO:0007669"/>
    <property type="project" value="UniProtKB-UniRule"/>
</dbReference>
<dbReference type="RefSeq" id="WP_111607539.1">
    <property type="nucleotide sequence ID" value="NZ_BMLJ01000006.1"/>
</dbReference>
<evidence type="ECO:0000256" key="1">
    <source>
        <dbReference type="ARBA" id="ARBA00001933"/>
    </source>
</evidence>
<evidence type="ECO:0000256" key="3">
    <source>
        <dbReference type="HAMAP-Rule" id="MF_02056"/>
    </source>
</evidence>
<evidence type="ECO:0000256" key="2">
    <source>
        <dbReference type="ARBA" id="ARBA00022898"/>
    </source>
</evidence>
<accession>A0A7H1JBF1</accession>
<reference evidence="6 7" key="1">
    <citation type="submission" date="2020-09" db="EMBL/GenBank/DDBJ databases">
        <title>Complete genome sequence of an Arctic sea ice bacterium Marinomonas arctica BSI20414.</title>
        <authorList>
            <person name="Liao L."/>
            <person name="Chen B."/>
        </authorList>
    </citation>
    <scope>NUCLEOTIDE SEQUENCE [LARGE SCALE GENOMIC DNA]</scope>
    <source>
        <strain evidence="6 7">BSI20414</strain>
    </source>
</reference>
<dbReference type="InterPro" id="IPR015422">
    <property type="entry name" value="PyrdxlP-dep_Trfase_small"/>
</dbReference>
<keyword evidence="7" id="KW-1185">Reference proteome</keyword>
<dbReference type="AlphaFoldDB" id="A0A7H1JBF1"/>
<dbReference type="UniPathway" id="UPA00051">
    <property type="reaction ID" value="UER00449"/>
</dbReference>
<dbReference type="EC" id="2.5.1.-" evidence="3"/>
<comment type="pathway">
    <text evidence="3">Amino-acid biosynthesis; L-methionine biosynthesis via de novo pathway; L-homocysteine from O-succinyl-L-homoserine: step 1/1.</text>
</comment>
<dbReference type="GO" id="GO:0016846">
    <property type="term" value="F:carbon-sulfur lyase activity"/>
    <property type="evidence" value="ECO:0007669"/>
    <property type="project" value="TreeGrafter"/>
</dbReference>
<comment type="function">
    <text evidence="3">Catalyzes the formation of L-homocysteine from O-succinyl-L-homoserine (OSHS) and hydrogen sulfide.</text>
</comment>
<keyword evidence="3" id="KW-0028">Amino-acid biosynthesis</keyword>
<dbReference type="PIRSF" id="PIRSF001434">
    <property type="entry name" value="CGS"/>
    <property type="match status" value="1"/>
</dbReference>
<name>A0A7H1JBF1_9GAMM</name>